<accession>A0A970B816</accession>
<dbReference type="RefSeq" id="WP_168149812.1">
    <property type="nucleotide sequence ID" value="NZ_JAAVXB010000016.1"/>
</dbReference>
<comment type="caution">
    <text evidence="1">The sequence shown here is derived from an EMBL/GenBank/DDBJ whole genome shotgun (WGS) entry which is preliminary data.</text>
</comment>
<sequence>MQSSDSKKRQSSGGALLRPREQWMRLGLKRSTYYALRKSDPTYPTAFSLTPGGRAVVVKEDELEAWIESKAAQRVIGGAQ</sequence>
<reference evidence="1" key="1">
    <citation type="submission" date="2020-03" db="EMBL/GenBank/DDBJ databases">
        <title>Solimonas marina sp. nov., isolated from deep seawater of the Pacific Ocean.</title>
        <authorList>
            <person name="Liu X."/>
            <person name="Lai Q."/>
            <person name="Sun F."/>
            <person name="Gai Y."/>
            <person name="Li G."/>
            <person name="Shao Z."/>
        </authorList>
    </citation>
    <scope>NUCLEOTIDE SEQUENCE</scope>
    <source>
        <strain evidence="1">C16B3</strain>
    </source>
</reference>
<protein>
    <submittedName>
        <fullName evidence="1">AlpA family phage regulatory protein</fullName>
    </submittedName>
</protein>
<keyword evidence="2" id="KW-1185">Reference proteome</keyword>
<dbReference type="InterPro" id="IPR010260">
    <property type="entry name" value="AlpA"/>
</dbReference>
<gene>
    <name evidence="1" type="ORF">G7Y82_19500</name>
</gene>
<dbReference type="AlphaFoldDB" id="A0A970B816"/>
<dbReference type="Pfam" id="PF05930">
    <property type="entry name" value="Phage_AlpA"/>
    <property type="match status" value="1"/>
</dbReference>
<name>A0A970B816_9GAMM</name>
<proteinExistence type="predicted"/>
<dbReference type="EMBL" id="JAAVXB010000016">
    <property type="protein sequence ID" value="NKF24503.1"/>
    <property type="molecule type" value="Genomic_DNA"/>
</dbReference>
<evidence type="ECO:0000313" key="1">
    <source>
        <dbReference type="EMBL" id="NKF24503.1"/>
    </source>
</evidence>
<evidence type="ECO:0000313" key="2">
    <source>
        <dbReference type="Proteomes" id="UP000653472"/>
    </source>
</evidence>
<organism evidence="1 2">
    <name type="scientific">Solimonas marina</name>
    <dbReference type="NCBI Taxonomy" id="2714601"/>
    <lineage>
        <taxon>Bacteria</taxon>
        <taxon>Pseudomonadati</taxon>
        <taxon>Pseudomonadota</taxon>
        <taxon>Gammaproteobacteria</taxon>
        <taxon>Nevskiales</taxon>
        <taxon>Nevskiaceae</taxon>
        <taxon>Solimonas</taxon>
    </lineage>
</organism>
<dbReference type="Proteomes" id="UP000653472">
    <property type="component" value="Unassembled WGS sequence"/>
</dbReference>